<name>A0A6M4NXJ9_KLEPN</name>
<proteinExistence type="predicted"/>
<keyword evidence="1" id="KW-0614">Plasmid</keyword>
<reference evidence="1" key="1">
    <citation type="submission" date="2020-02" db="EMBL/GenBank/DDBJ databases">
        <title>Compelete sequence of pW09308-KPC.</title>
        <authorList>
            <person name="Zhou D."/>
        </authorList>
    </citation>
    <scope>NUCLEOTIDE SEQUENCE</scope>
    <source>
        <strain evidence="1">W09308</strain>
        <plasmid evidence="1">pW09308-KPC</plasmid>
    </source>
</reference>
<accession>A0A6M4NXJ9</accession>
<geneLocation type="plasmid" evidence="1">
    <name>pW09308-KPC</name>
</geneLocation>
<protein>
    <submittedName>
        <fullName evidence="1">Uncharacterized protein</fullName>
    </submittedName>
</protein>
<sequence length="46" mass="5203">MPIVSTVWLSFTIRMNSFFPSTLINLLIPFPPRETFICALIFSGAI</sequence>
<dbReference type="AlphaFoldDB" id="A0A6M4NXJ9"/>
<evidence type="ECO:0000313" key="1">
    <source>
        <dbReference type="EMBL" id="QJS02363.1"/>
    </source>
</evidence>
<dbReference type="EMBL" id="MT108210">
    <property type="protein sequence ID" value="QJS02363.1"/>
    <property type="molecule type" value="Genomic_DNA"/>
</dbReference>
<organism evidence="1">
    <name type="scientific">Klebsiella pneumoniae</name>
    <dbReference type="NCBI Taxonomy" id="573"/>
    <lineage>
        <taxon>Bacteria</taxon>
        <taxon>Pseudomonadati</taxon>
        <taxon>Pseudomonadota</taxon>
        <taxon>Gammaproteobacteria</taxon>
        <taxon>Enterobacterales</taxon>
        <taxon>Enterobacteriaceae</taxon>
        <taxon>Klebsiella/Raoultella group</taxon>
        <taxon>Klebsiella</taxon>
        <taxon>Klebsiella pneumoniae complex</taxon>
    </lineage>
</organism>